<keyword evidence="3" id="KW-1185">Reference proteome</keyword>
<proteinExistence type="predicted"/>
<dbReference type="RefSeq" id="XP_007374281.1">
    <property type="nucleotide sequence ID" value="XM_007374219.1"/>
</dbReference>
<feature type="compositionally biased region" description="Basic residues" evidence="1">
    <location>
        <begin position="319"/>
        <end position="338"/>
    </location>
</feature>
<evidence type="ECO:0000313" key="3">
    <source>
        <dbReference type="Proteomes" id="UP000000709"/>
    </source>
</evidence>
<dbReference type="eggNOG" id="ENOG502QPW5">
    <property type="taxonomic scope" value="Eukaryota"/>
</dbReference>
<dbReference type="Proteomes" id="UP000000709">
    <property type="component" value="Unassembled WGS sequence"/>
</dbReference>
<dbReference type="EMBL" id="GL996501">
    <property type="protein sequence ID" value="EGW32766.1"/>
    <property type="molecule type" value="Genomic_DNA"/>
</dbReference>
<accession>G3AM61</accession>
<organism evidence="3">
    <name type="scientific">Spathaspora passalidarum (strain NRRL Y-27907 / 11-Y1)</name>
    <dbReference type="NCBI Taxonomy" id="619300"/>
    <lineage>
        <taxon>Eukaryota</taxon>
        <taxon>Fungi</taxon>
        <taxon>Dikarya</taxon>
        <taxon>Ascomycota</taxon>
        <taxon>Saccharomycotina</taxon>
        <taxon>Pichiomycetes</taxon>
        <taxon>Debaryomycetaceae</taxon>
        <taxon>Spathaspora</taxon>
    </lineage>
</organism>
<name>G3AM61_SPAPN</name>
<dbReference type="KEGG" id="spaa:SPAPADRAFT_60117"/>
<sequence>MPISTELPLGTDPGQLIPPPLPISDQYISPIPGDTMVMPNFESPNTTGDAFPPSHNHIELTPQIIQGGTFQTPNPNESHMISQSQVIYHTTEFAAPYDTPVVHYQDSHQYHTPKKVYPPAAPMSVPLPSTSSWDGQSPIMSNFAPLRESTEAIGLGLSIEQSQVDDVKSRYIQQVKQQEYHRLLMETQNQLQESHVTHPEHSEIINDGRMELRNEVITAPVSDIGHSDGDKSFAGASPTTIDAVSSQSSPNAVSESITEEERLFNEISTPLNIKNEDLLGQFVDLEYGYPSSSSDLDQVKKNFEFTDYFAIEDKPKHDGKSKKKKAGPSTKVTKKTLKKSPSFTGNSSSPTFIVNQRWNKSHSDIQTKKLEAYSKANQLSFNECSQKIPLFALSSHYSFVYENVDTINDGETHLARSKSSNNVMIDHANFEKSSSNQLKSLESGLIEFKVDLKGSKK</sequence>
<reference evidence="2 3" key="1">
    <citation type="journal article" date="2011" name="Proc. Natl. Acad. Sci. U.S.A.">
        <title>Comparative genomics of xylose-fermenting fungi for enhanced biofuel production.</title>
        <authorList>
            <person name="Wohlbach D.J."/>
            <person name="Kuo A."/>
            <person name="Sato T.K."/>
            <person name="Potts K.M."/>
            <person name="Salamov A.A."/>
            <person name="LaButti K.M."/>
            <person name="Sun H."/>
            <person name="Clum A."/>
            <person name="Pangilinan J.L."/>
            <person name="Lindquist E.A."/>
            <person name="Lucas S."/>
            <person name="Lapidus A."/>
            <person name="Jin M."/>
            <person name="Gunawan C."/>
            <person name="Balan V."/>
            <person name="Dale B.E."/>
            <person name="Jeffries T.W."/>
            <person name="Zinkel R."/>
            <person name="Barry K.W."/>
            <person name="Grigoriev I.V."/>
            <person name="Gasch A.P."/>
        </authorList>
    </citation>
    <scope>NUCLEOTIDE SEQUENCE [LARGE SCALE GENOMIC DNA]</scope>
    <source>
        <strain evidence="3">NRRL Y-27907 / 11-Y1</strain>
    </source>
</reference>
<feature type="region of interest" description="Disordered" evidence="1">
    <location>
        <begin position="221"/>
        <end position="253"/>
    </location>
</feature>
<feature type="compositionally biased region" description="Polar residues" evidence="1">
    <location>
        <begin position="237"/>
        <end position="253"/>
    </location>
</feature>
<dbReference type="STRING" id="619300.G3AM61"/>
<evidence type="ECO:0000256" key="1">
    <source>
        <dbReference type="SAM" id="MobiDB-lite"/>
    </source>
</evidence>
<evidence type="ECO:0000313" key="2">
    <source>
        <dbReference type="EMBL" id="EGW32766.1"/>
    </source>
</evidence>
<dbReference type="AlphaFoldDB" id="G3AM61"/>
<dbReference type="InParanoid" id="G3AM61"/>
<dbReference type="HOGENOM" id="CLU_598743_0_0_1"/>
<gene>
    <name evidence="2" type="ORF">SPAPADRAFT_60117</name>
</gene>
<feature type="region of interest" description="Disordered" evidence="1">
    <location>
        <begin position="315"/>
        <end position="348"/>
    </location>
</feature>
<dbReference type="OrthoDB" id="4025261at2759"/>
<dbReference type="GeneID" id="18873226"/>
<protein>
    <submittedName>
        <fullName evidence="2">Uncharacterized protein</fullName>
    </submittedName>
</protein>